<accession>A0A7C8M304</accession>
<dbReference type="OrthoDB" id="2446291at2759"/>
<comment type="caution">
    <text evidence="2">The sequence shown here is derived from an EMBL/GenBank/DDBJ whole genome shotgun (WGS) entry which is preliminary data.</text>
</comment>
<feature type="region of interest" description="Disordered" evidence="1">
    <location>
        <begin position="221"/>
        <end position="297"/>
    </location>
</feature>
<evidence type="ECO:0000313" key="3">
    <source>
        <dbReference type="Proteomes" id="UP000481861"/>
    </source>
</evidence>
<gene>
    <name evidence="2" type="ORF">BDV95DRAFT_612230</name>
</gene>
<sequence>MLALNNPPPVNMMKRQRGDDSELDEGRHLKKSRSWVVPPLNSTHGSFPSPSKLPLRPTLTPSPPRIVPHLDTMTPAQSEHADSPPSSIVNEPFVFSSPRRDMDVDMDMDMDEDEDDFDIVGSQPPDSPFVSSNFLRPATLNSELFVPNSPLHSTGRIPTPIYPNFQPGGMHHTGGTNGLGYPSCGLAGAMSRNHGPTWPPIMQAPPPSRKHCKQMSVDQNRNNMRMPSPISEDEDLPDTPTALTQSQLSRLSVTSHTPSDHMDVGFGCADETPASPLNVPPTPTGRKRSGAFTGKGRFSMGYRDDCDKCRQRVPGHYSHFLP</sequence>
<organism evidence="2 3">
    <name type="scientific">Massariosphaeria phaeospora</name>
    <dbReference type="NCBI Taxonomy" id="100035"/>
    <lineage>
        <taxon>Eukaryota</taxon>
        <taxon>Fungi</taxon>
        <taxon>Dikarya</taxon>
        <taxon>Ascomycota</taxon>
        <taxon>Pezizomycotina</taxon>
        <taxon>Dothideomycetes</taxon>
        <taxon>Pleosporomycetidae</taxon>
        <taxon>Pleosporales</taxon>
        <taxon>Pleosporales incertae sedis</taxon>
        <taxon>Massariosphaeria</taxon>
    </lineage>
</organism>
<evidence type="ECO:0000256" key="1">
    <source>
        <dbReference type="SAM" id="MobiDB-lite"/>
    </source>
</evidence>
<feature type="compositionally biased region" description="Pro residues" evidence="1">
    <location>
        <begin position="1"/>
        <end position="10"/>
    </location>
</feature>
<feature type="compositionally biased region" description="Basic and acidic residues" evidence="1">
    <location>
        <begin position="16"/>
        <end position="27"/>
    </location>
</feature>
<dbReference type="Proteomes" id="UP000481861">
    <property type="component" value="Unassembled WGS sequence"/>
</dbReference>
<reference evidence="2 3" key="1">
    <citation type="submission" date="2020-01" db="EMBL/GenBank/DDBJ databases">
        <authorList>
            <consortium name="DOE Joint Genome Institute"/>
            <person name="Haridas S."/>
            <person name="Albert R."/>
            <person name="Binder M."/>
            <person name="Bloem J."/>
            <person name="Labutti K."/>
            <person name="Salamov A."/>
            <person name="Andreopoulos B."/>
            <person name="Baker S.E."/>
            <person name="Barry K."/>
            <person name="Bills G."/>
            <person name="Bluhm B.H."/>
            <person name="Cannon C."/>
            <person name="Castanera R."/>
            <person name="Culley D.E."/>
            <person name="Daum C."/>
            <person name="Ezra D."/>
            <person name="Gonzalez J.B."/>
            <person name="Henrissat B."/>
            <person name="Kuo A."/>
            <person name="Liang C."/>
            <person name="Lipzen A."/>
            <person name="Lutzoni F."/>
            <person name="Magnuson J."/>
            <person name="Mondo S."/>
            <person name="Nolan M."/>
            <person name="Ohm R."/>
            <person name="Pangilinan J."/>
            <person name="Park H.-J.H."/>
            <person name="Ramirez L."/>
            <person name="Alfaro M."/>
            <person name="Sun H."/>
            <person name="Tritt A."/>
            <person name="Yoshinaga Y."/>
            <person name="Zwiers L.-H.L."/>
            <person name="Turgeon B.G."/>
            <person name="Goodwin S.B."/>
            <person name="Spatafora J.W."/>
            <person name="Crous P.W."/>
            <person name="Grigoriev I.V."/>
        </authorList>
    </citation>
    <scope>NUCLEOTIDE SEQUENCE [LARGE SCALE GENOMIC DNA]</scope>
    <source>
        <strain evidence="2 3">CBS 611.86</strain>
    </source>
</reference>
<keyword evidence="3" id="KW-1185">Reference proteome</keyword>
<dbReference type="EMBL" id="JAADJZ010000030">
    <property type="protein sequence ID" value="KAF2865995.1"/>
    <property type="molecule type" value="Genomic_DNA"/>
</dbReference>
<protein>
    <submittedName>
        <fullName evidence="2">Uncharacterized protein</fullName>
    </submittedName>
</protein>
<feature type="region of interest" description="Disordered" evidence="1">
    <location>
        <begin position="1"/>
        <end position="93"/>
    </location>
</feature>
<name>A0A7C8M304_9PLEO</name>
<feature type="compositionally biased region" description="Polar residues" evidence="1">
    <location>
        <begin position="241"/>
        <end position="257"/>
    </location>
</feature>
<dbReference type="AlphaFoldDB" id="A0A7C8M304"/>
<feature type="compositionally biased region" description="Low complexity" evidence="1">
    <location>
        <begin position="48"/>
        <end position="59"/>
    </location>
</feature>
<proteinExistence type="predicted"/>
<evidence type="ECO:0000313" key="2">
    <source>
        <dbReference type="EMBL" id="KAF2865995.1"/>
    </source>
</evidence>